<dbReference type="GO" id="GO:0000253">
    <property type="term" value="F:3-beta-hydroxysteroid 3-dehydrogenase (NADP+) activity"/>
    <property type="evidence" value="ECO:0007669"/>
    <property type="project" value="TreeGrafter"/>
</dbReference>
<dbReference type="SUPFAM" id="SSF51735">
    <property type="entry name" value="NAD(P)-binding Rossmann-fold domains"/>
    <property type="match status" value="1"/>
</dbReference>
<gene>
    <name evidence="1" type="ORF">TT172_LOCUS8956</name>
</gene>
<dbReference type="GO" id="GO:0005811">
    <property type="term" value="C:lipid droplet"/>
    <property type="evidence" value="ECO:0007669"/>
    <property type="project" value="TreeGrafter"/>
</dbReference>
<dbReference type="GO" id="GO:0005741">
    <property type="term" value="C:mitochondrial outer membrane"/>
    <property type="evidence" value="ECO:0007669"/>
    <property type="project" value="TreeGrafter"/>
</dbReference>
<dbReference type="InterPro" id="IPR036291">
    <property type="entry name" value="NAD(P)-bd_dom_sf"/>
</dbReference>
<dbReference type="PANTHER" id="PTHR43647">
    <property type="entry name" value="DEHYDROGENASE"/>
    <property type="match status" value="1"/>
</dbReference>
<dbReference type="Gene3D" id="3.40.50.720">
    <property type="entry name" value="NAD(P)-binding Rossmann-like Domain"/>
    <property type="match status" value="1"/>
</dbReference>
<accession>A0A3S4CBK4</accession>
<dbReference type="PANTHER" id="PTHR43647:SF4">
    <property type="entry name" value="KETOREDUCTASE (KR) DOMAIN-CONTAINING PROTEIN"/>
    <property type="match status" value="1"/>
</dbReference>
<dbReference type="GO" id="GO:0005789">
    <property type="term" value="C:endoplasmic reticulum membrane"/>
    <property type="evidence" value="ECO:0007669"/>
    <property type="project" value="TreeGrafter"/>
</dbReference>
<organism evidence="1 2">
    <name type="scientific">Thermothielavioides terrestris</name>
    <dbReference type="NCBI Taxonomy" id="2587410"/>
    <lineage>
        <taxon>Eukaryota</taxon>
        <taxon>Fungi</taxon>
        <taxon>Dikarya</taxon>
        <taxon>Ascomycota</taxon>
        <taxon>Pezizomycotina</taxon>
        <taxon>Sordariomycetes</taxon>
        <taxon>Sordariomycetidae</taxon>
        <taxon>Sordariales</taxon>
        <taxon>Chaetomiaceae</taxon>
        <taxon>Thermothielavioides</taxon>
    </lineage>
</organism>
<sequence>MTGTILITGANGSLAIPAVEHLLSQFPAFTLVLTVRNTSDEDVNTKALRHVLAKHDAKARASIRKLDLASLKEVSAFASGLETEIAQGTLPPLASIVCNAFYWNLKGPFELTEDGYEKTMQVNHLAHASLVLRLLGSFGPDGGRVVLFVGDSIEPGKNKLEVIPASIPTSPDGLEHLVHPAPDDSAAGDSLAHGQQDPKLSNITVFIWNPGNLSDSRAQLTNTPRKLVILSKLVVRPLSFVLRLMDPIARTSGAAGIDTARVAANAAHPGERGFFTLLKRDQAPAVSRDEQTQDAVWTRSAEWAGITQQDTALAL</sequence>
<dbReference type="InterPro" id="IPR051593">
    <property type="entry name" value="Ergosterol_Biosynth_ERG27"/>
</dbReference>
<proteinExistence type="predicted"/>
<protein>
    <submittedName>
        <fullName evidence="1">D9c75f6f-a4db-4998-bf8e-8500ed822380</fullName>
    </submittedName>
</protein>
<dbReference type="Proteomes" id="UP000289323">
    <property type="component" value="Unassembled WGS sequence"/>
</dbReference>
<evidence type="ECO:0000313" key="1">
    <source>
        <dbReference type="EMBL" id="SPQ26537.1"/>
    </source>
</evidence>
<dbReference type="EMBL" id="OUUZ01000018">
    <property type="protein sequence ID" value="SPQ26537.1"/>
    <property type="molecule type" value="Genomic_DNA"/>
</dbReference>
<dbReference type="AlphaFoldDB" id="A0A3S4CBK4"/>
<name>A0A3S4CBK4_9PEZI</name>
<evidence type="ECO:0000313" key="2">
    <source>
        <dbReference type="Proteomes" id="UP000289323"/>
    </source>
</evidence>
<reference evidence="1 2" key="1">
    <citation type="submission" date="2018-04" db="EMBL/GenBank/DDBJ databases">
        <authorList>
            <person name="Huttner S."/>
            <person name="Dainat J."/>
        </authorList>
    </citation>
    <scope>NUCLEOTIDE SEQUENCE [LARGE SCALE GENOMIC DNA]</scope>
</reference>